<evidence type="ECO:0000256" key="2">
    <source>
        <dbReference type="SAM" id="SignalP"/>
    </source>
</evidence>
<keyword evidence="2" id="KW-0732">Signal</keyword>
<feature type="signal peptide" evidence="2">
    <location>
        <begin position="1"/>
        <end position="28"/>
    </location>
</feature>
<dbReference type="STRING" id="161899.CSING_00275"/>
<organism evidence="3 4">
    <name type="scientific">Corynebacterium singulare</name>
    <dbReference type="NCBI Taxonomy" id="161899"/>
    <lineage>
        <taxon>Bacteria</taxon>
        <taxon>Bacillati</taxon>
        <taxon>Actinomycetota</taxon>
        <taxon>Actinomycetes</taxon>
        <taxon>Mycobacteriales</taxon>
        <taxon>Corynebacteriaceae</taxon>
        <taxon>Corynebacterium</taxon>
    </lineage>
</organism>
<dbReference type="EMBL" id="CP010827">
    <property type="protein sequence ID" value="AJI77624.1"/>
    <property type="molecule type" value="Genomic_DNA"/>
</dbReference>
<dbReference type="HOGENOM" id="CLU_098223_1_0_11"/>
<protein>
    <recommendedName>
        <fullName evidence="5">Secreted protein</fullName>
    </recommendedName>
</protein>
<gene>
    <name evidence="3" type="ORF">CSING_00275</name>
</gene>
<dbReference type="KEGG" id="csx:CSING_00275"/>
<dbReference type="AlphaFoldDB" id="A0A0B6EXH0"/>
<feature type="compositionally biased region" description="Low complexity" evidence="1">
    <location>
        <begin position="109"/>
        <end position="143"/>
    </location>
</feature>
<proteinExistence type="predicted"/>
<dbReference type="OrthoDB" id="4426766at2"/>
<dbReference type="Proteomes" id="UP000031890">
    <property type="component" value="Chromosome"/>
</dbReference>
<name>A0A0B6EXH0_9CORY</name>
<sequence>MWRMRNKLVLCSAAAAVTVGLASPAASADMVDDYLAKVPAGQISCEQASKYYTNPSDYNSKKSQALAAANFHPRGGEIRDAIARADEAIARCGLGGGGGKTAPANNNQGTPAPAPANNRGNNTPAPANNGGNNTPAPANNGGNKTNAPANNGGSAPTAFPTIPVTFGSFTIYVPDIVAYLKTLVEGTPLAPLLP</sequence>
<reference evidence="3 4" key="1">
    <citation type="journal article" date="2015" name="Genome Announc.">
        <title>Complete Genome Sequence and Annotation of Corynebacterium singulare DSM 44357, Isolated from a Human Semen Specimen.</title>
        <authorList>
            <person name="Merten M."/>
            <person name="Brinkrolf K."/>
            <person name="Albersmeier A."/>
            <person name="Kutter Y."/>
            <person name="Ruckert C."/>
            <person name="Tauch A."/>
        </authorList>
    </citation>
    <scope>NUCLEOTIDE SEQUENCE [LARGE SCALE GENOMIC DNA]</scope>
    <source>
        <strain evidence="3">IBS B52218</strain>
    </source>
</reference>
<feature type="chain" id="PRO_5002120404" description="Secreted protein" evidence="2">
    <location>
        <begin position="29"/>
        <end position="194"/>
    </location>
</feature>
<feature type="region of interest" description="Disordered" evidence="1">
    <location>
        <begin position="97"/>
        <end position="154"/>
    </location>
</feature>
<evidence type="ECO:0008006" key="5">
    <source>
        <dbReference type="Google" id="ProtNLM"/>
    </source>
</evidence>
<evidence type="ECO:0000313" key="3">
    <source>
        <dbReference type="EMBL" id="AJI77624.1"/>
    </source>
</evidence>
<evidence type="ECO:0000256" key="1">
    <source>
        <dbReference type="SAM" id="MobiDB-lite"/>
    </source>
</evidence>
<accession>A0A0B6EXH0</accession>
<evidence type="ECO:0000313" key="4">
    <source>
        <dbReference type="Proteomes" id="UP000031890"/>
    </source>
</evidence>
<feature type="compositionally biased region" description="Polar residues" evidence="1">
    <location>
        <begin position="144"/>
        <end position="154"/>
    </location>
</feature>